<evidence type="ECO:0000313" key="3">
    <source>
        <dbReference type="Proteomes" id="UP001454036"/>
    </source>
</evidence>
<dbReference type="Pfam" id="PF07816">
    <property type="entry name" value="DUF1645"/>
    <property type="match status" value="1"/>
</dbReference>
<dbReference type="InterPro" id="IPR012442">
    <property type="entry name" value="DUF1645_plant"/>
</dbReference>
<organism evidence="2 3">
    <name type="scientific">Lithospermum erythrorhizon</name>
    <name type="common">Purple gromwell</name>
    <name type="synonym">Lithospermum officinale var. erythrorhizon</name>
    <dbReference type="NCBI Taxonomy" id="34254"/>
    <lineage>
        <taxon>Eukaryota</taxon>
        <taxon>Viridiplantae</taxon>
        <taxon>Streptophyta</taxon>
        <taxon>Embryophyta</taxon>
        <taxon>Tracheophyta</taxon>
        <taxon>Spermatophyta</taxon>
        <taxon>Magnoliopsida</taxon>
        <taxon>eudicotyledons</taxon>
        <taxon>Gunneridae</taxon>
        <taxon>Pentapetalae</taxon>
        <taxon>asterids</taxon>
        <taxon>lamiids</taxon>
        <taxon>Boraginales</taxon>
        <taxon>Boraginaceae</taxon>
        <taxon>Boraginoideae</taxon>
        <taxon>Lithospermeae</taxon>
        <taxon>Lithospermum</taxon>
    </lineage>
</organism>
<proteinExistence type="predicted"/>
<dbReference type="AlphaFoldDB" id="A0AAV3RYZ9"/>
<gene>
    <name evidence="2" type="ORF">LIER_33957</name>
</gene>
<evidence type="ECO:0000256" key="1">
    <source>
        <dbReference type="SAM" id="MobiDB-lite"/>
    </source>
</evidence>
<dbReference type="Proteomes" id="UP001454036">
    <property type="component" value="Unassembled WGS sequence"/>
</dbReference>
<keyword evidence="3" id="KW-1185">Reference proteome</keyword>
<name>A0AAV3RYZ9_LITER</name>
<feature type="region of interest" description="Disordered" evidence="1">
    <location>
        <begin position="184"/>
        <end position="211"/>
    </location>
</feature>
<accession>A0AAV3RYZ9</accession>
<sequence>MEFTIHQAQNISSPYVTAPTSPTGLTPQNNIDLILYHSTLSSPCNNNNSLSYDQYSSSFRTTPTSPKFDDFEFGTSNTLLCNTYETTELFQQVQEPQIHSQHELECSHSSMVFADDLFCDGKFIPLKLPPRLQSFDNMKHKVRRNRGGLVASTPTSPLRKATPRHDKFDPFVVALQKVTENRGRRSNVGGYDDNHKRTRSHSPFRANSISTDEDDDLKSNLISVPVDFKGSKYARYVRAQTNSSICNIGGKENSSRNTMMVESKMQRIKGLLLKFATTFGTHRNGNNISGFRKQGYLSRLSYKLKGGNADNGTKRRMFLVKYKPALCIGYGTRSPNNSLTP</sequence>
<evidence type="ECO:0000313" key="2">
    <source>
        <dbReference type="EMBL" id="GAA0186669.1"/>
    </source>
</evidence>
<comment type="caution">
    <text evidence="2">The sequence shown here is derived from an EMBL/GenBank/DDBJ whole genome shotgun (WGS) entry which is preliminary data.</text>
</comment>
<protein>
    <submittedName>
        <fullName evidence="2">Uncharacterized protein</fullName>
    </submittedName>
</protein>
<reference evidence="2 3" key="1">
    <citation type="submission" date="2024-01" db="EMBL/GenBank/DDBJ databases">
        <title>The complete chloroplast genome sequence of Lithospermum erythrorhizon: insights into the phylogenetic relationship among Boraginaceae species and the maternal lineages of purple gromwells.</title>
        <authorList>
            <person name="Okada T."/>
            <person name="Watanabe K."/>
        </authorList>
    </citation>
    <scope>NUCLEOTIDE SEQUENCE [LARGE SCALE GENOMIC DNA]</scope>
</reference>
<dbReference type="EMBL" id="BAABME010013924">
    <property type="protein sequence ID" value="GAA0186669.1"/>
    <property type="molecule type" value="Genomic_DNA"/>
</dbReference>